<keyword evidence="2" id="KW-0328">Glycosyltransferase</keyword>
<comment type="caution">
    <text evidence="2">The sequence shown here is derived from an EMBL/GenBank/DDBJ whole genome shotgun (WGS) entry which is preliminary data.</text>
</comment>
<dbReference type="EC" id="2.4.1.15" evidence="2"/>
<dbReference type="Gene3D" id="3.40.50.2000">
    <property type="entry name" value="Glycogen Phosphorylase B"/>
    <property type="match status" value="2"/>
</dbReference>
<reference evidence="2 3" key="2">
    <citation type="submission" date="2011-10" db="EMBL/GenBank/DDBJ databases">
        <title>Draft genome sequence of Candidatus Burkholderia kirkii.</title>
        <authorList>
            <person name="Carlier A.L."/>
            <person name="Eberl L."/>
        </authorList>
    </citation>
    <scope>NUCLEOTIDE SEQUENCE [LARGE SCALE GENOMIC DNA]</scope>
    <source>
        <strain evidence="2 3">UZHbot1</strain>
    </source>
</reference>
<proteinExistence type="inferred from homology"/>
<organism evidence="2 3">
    <name type="scientific">Candidatus Paraburkholderia kirkii UZHbot1</name>
    <dbReference type="NCBI Taxonomy" id="1055526"/>
    <lineage>
        <taxon>Bacteria</taxon>
        <taxon>Pseudomonadati</taxon>
        <taxon>Pseudomonadota</taxon>
        <taxon>Betaproteobacteria</taxon>
        <taxon>Burkholderiales</taxon>
        <taxon>Burkholderiaceae</taxon>
        <taxon>Paraburkholderia</taxon>
    </lineage>
</organism>
<comment type="similarity">
    <text evidence="1">Belongs to the glycosyltransferase 20 family.</text>
</comment>
<dbReference type="HOGENOM" id="CLU_002351_7_1_4"/>
<protein>
    <submittedName>
        <fullName evidence="2">Alpha,alpha-trehalose-phosphate synthase[UDP-forming]</fullName>
        <ecNumber evidence="2">2.4.1.15</ecNumber>
    </submittedName>
</protein>
<dbReference type="STRING" id="1055526.BKIR_c48_3596"/>
<reference evidence="2 3" key="1">
    <citation type="submission" date="2011-09" db="EMBL/GenBank/DDBJ databases">
        <authorList>
            <person name="Carlier A."/>
        </authorList>
    </citation>
    <scope>NUCLEOTIDE SEQUENCE [LARGE SCALE GENOMIC DNA]</scope>
    <source>
        <strain evidence="2 3">UZHbot1</strain>
    </source>
</reference>
<evidence type="ECO:0000256" key="1">
    <source>
        <dbReference type="ARBA" id="ARBA00008799"/>
    </source>
</evidence>
<name>G4ME16_9BURK</name>
<accession>G4ME16</accession>
<dbReference type="GO" id="GO:0005992">
    <property type="term" value="P:trehalose biosynthetic process"/>
    <property type="evidence" value="ECO:0007669"/>
    <property type="project" value="InterPro"/>
</dbReference>
<dbReference type="SUPFAM" id="SSF53756">
    <property type="entry name" value="UDP-Glycosyltransferase/glycogen phosphorylase"/>
    <property type="match status" value="1"/>
</dbReference>
<dbReference type="BioCyc" id="CBUR1055526:G10QW-251-MONOMER"/>
<dbReference type="Proteomes" id="UP000003511">
    <property type="component" value="Unassembled WGS sequence"/>
</dbReference>
<dbReference type="PANTHER" id="PTHR10788:SF106">
    <property type="entry name" value="BCDNA.GH08860"/>
    <property type="match status" value="1"/>
</dbReference>
<keyword evidence="2" id="KW-0808">Transferase</keyword>
<dbReference type="AlphaFoldDB" id="G4ME16"/>
<dbReference type="EMBL" id="CAFE01000214">
    <property type="protein sequence ID" value="CCD39395.1"/>
    <property type="molecule type" value="Genomic_DNA"/>
</dbReference>
<dbReference type="GO" id="GO:0003825">
    <property type="term" value="F:alpha,alpha-trehalose-phosphate synthase (UDP-forming) activity"/>
    <property type="evidence" value="ECO:0007669"/>
    <property type="project" value="UniProtKB-EC"/>
</dbReference>
<evidence type="ECO:0000313" key="3">
    <source>
        <dbReference type="Proteomes" id="UP000003511"/>
    </source>
</evidence>
<dbReference type="PANTHER" id="PTHR10788">
    <property type="entry name" value="TREHALOSE-6-PHOSPHATE SYNTHASE"/>
    <property type="match status" value="1"/>
</dbReference>
<gene>
    <name evidence="2" type="ORF">BKIR_c48_3596</name>
</gene>
<sequence length="429" mass="47932">MDFVGNDGGRSRSAQTAPDGLQLAFTSKQHPITVHMLEHDAQVFNDMREIMTADVLCASNNTLWDSWNAPNFGPEIRSAWKHYKDFNADFLEAVGAQLEKAPGTLALVQDYQLSVFPVMIRRRHAGVPVLLFIHIPWPAADYWCMLPTYLRTEFIEGMLGVSVVGFFAARWCRNFVDCVHDLLPDSVVNRDAGTVEYRGHVTTVAAMPLGYSPQAIEHRSKALSADLQSWAADSFLFVHSGRTDPIKNGARAIAAFRLACKNDEALRERSRFLARCNPNRLYVKANSDYLAQLEREAAHTNSRFGEELVRVVCENNVDHTLGCLQEADALLFNSTIDGQNLTVFEGSLLNHRHATVILSERAGAAEALASSVELINTFDIAELADTLAYAFHLTSEQRNRRAEERRKVVVQYGLLGWVDQQITPLENAV</sequence>
<keyword evidence="3" id="KW-1185">Reference proteome</keyword>
<evidence type="ECO:0000313" key="2">
    <source>
        <dbReference type="EMBL" id="CCD39395.1"/>
    </source>
</evidence>
<dbReference type="Pfam" id="PF00982">
    <property type="entry name" value="Glyco_transf_20"/>
    <property type="match status" value="1"/>
</dbReference>
<dbReference type="InterPro" id="IPR001830">
    <property type="entry name" value="Glyco_trans_20"/>
</dbReference>